<evidence type="ECO:0000313" key="8">
    <source>
        <dbReference type="EMBL" id="HIU61009.1"/>
    </source>
</evidence>
<dbReference type="InterPro" id="IPR036259">
    <property type="entry name" value="MFS_trans_sf"/>
</dbReference>
<feature type="transmembrane region" description="Helical" evidence="6">
    <location>
        <begin position="446"/>
        <end position="466"/>
    </location>
</feature>
<keyword evidence="3 6" id="KW-0812">Transmembrane</keyword>
<keyword evidence="2" id="KW-0813">Transport</keyword>
<keyword evidence="5 6" id="KW-0472">Membrane</keyword>
<comment type="caution">
    <text evidence="8">The sequence shown here is derived from an EMBL/GenBank/DDBJ whole genome shotgun (WGS) entry which is preliminary data.</text>
</comment>
<reference evidence="8" key="2">
    <citation type="journal article" date="2021" name="PeerJ">
        <title>Extensive microbial diversity within the chicken gut microbiome revealed by metagenomics and culture.</title>
        <authorList>
            <person name="Gilroy R."/>
            <person name="Ravi A."/>
            <person name="Getino M."/>
            <person name="Pursley I."/>
            <person name="Horton D.L."/>
            <person name="Alikhan N.F."/>
            <person name="Baker D."/>
            <person name="Gharbi K."/>
            <person name="Hall N."/>
            <person name="Watson M."/>
            <person name="Adriaenssens E.M."/>
            <person name="Foster-Nyarko E."/>
            <person name="Jarju S."/>
            <person name="Secka A."/>
            <person name="Antonio M."/>
            <person name="Oren A."/>
            <person name="Chaudhuri R.R."/>
            <person name="La Ragione R."/>
            <person name="Hildebrand F."/>
            <person name="Pallen M.J."/>
        </authorList>
    </citation>
    <scope>NUCLEOTIDE SEQUENCE</scope>
    <source>
        <strain evidence="8">18911</strain>
    </source>
</reference>
<dbReference type="SUPFAM" id="SSF103473">
    <property type="entry name" value="MFS general substrate transporter"/>
    <property type="match status" value="1"/>
</dbReference>
<feature type="transmembrane region" description="Helical" evidence="6">
    <location>
        <begin position="77"/>
        <end position="98"/>
    </location>
</feature>
<dbReference type="Pfam" id="PF07690">
    <property type="entry name" value="MFS_1"/>
    <property type="match status" value="1"/>
</dbReference>
<gene>
    <name evidence="8" type="ORF">IAB05_06425</name>
</gene>
<dbReference type="PANTHER" id="PTHR23528:SF1">
    <property type="entry name" value="MAJOR FACILITATOR SUPERFAMILY (MFS) PROFILE DOMAIN-CONTAINING PROTEIN"/>
    <property type="match status" value="1"/>
</dbReference>
<dbReference type="InterPro" id="IPR011701">
    <property type="entry name" value="MFS"/>
</dbReference>
<accession>A0A9D1SHU4</accession>
<sequence length="553" mass="60753">MKLNYWKTLKVGLAFAIIMVFWTAYDYVVPLLLEHAYGLPNSVRGLVMGLDNLLSLFLLPIFGKISDKTRTKWGRRTPFIVIGTVISVILMIFVPISANQSLKDGEALRKEITTTWTEGYTYTDHEGNVYDAKALYTMIYEKGAEDSDYCDYAFLESEGVNGLEGFLNIALNPELNEDGAPGETYERIVETGINTYASEQVYQKVTLNNIDSLIIYMVILFFVLVAMATFRSPAVALMPDVTPKPLRSQANAMINLAGGAGGAIAFLIYTITLMINPTGYIAIFVAVACSMIILLGLFLWLVKEPKLVRECEELCAEYGISNDDDENLPAAKDGESTLSAEEIQKHKRARFISFLLILGSIFMWFMGYNAVSSNLSIYLTKILGLSSGFGGIVSGISMGISAIAFIPVGILAVKIGRRKSIMLGFGLATLAFILIFFFAVQRTTAAWVLYTLFYLISGFGLIIANVNTFPMVVELADSGDTGKYTGFYYAATMSAQAITPFIAGLIMDHFGSKYLFLYSTICVALAIVLMVFVKHGDSKAPPKSKLEMLGADD</sequence>
<protein>
    <submittedName>
        <fullName evidence="8">MFS transporter</fullName>
    </submittedName>
</protein>
<comment type="subcellular location">
    <subcellularLocation>
        <location evidence="1">Cell membrane</location>
        <topology evidence="1">Multi-pass membrane protein</topology>
    </subcellularLocation>
</comment>
<feature type="transmembrane region" description="Helical" evidence="6">
    <location>
        <begin position="420"/>
        <end position="440"/>
    </location>
</feature>
<feature type="transmembrane region" description="Helical" evidence="6">
    <location>
        <begin position="487"/>
        <end position="507"/>
    </location>
</feature>
<evidence type="ECO:0000256" key="6">
    <source>
        <dbReference type="SAM" id="Phobius"/>
    </source>
</evidence>
<dbReference type="EMBL" id="DVNF01000187">
    <property type="protein sequence ID" value="HIU61009.1"/>
    <property type="molecule type" value="Genomic_DNA"/>
</dbReference>
<feature type="transmembrane region" description="Helical" evidence="6">
    <location>
        <begin position="391"/>
        <end position="413"/>
    </location>
</feature>
<evidence type="ECO:0000256" key="5">
    <source>
        <dbReference type="ARBA" id="ARBA00023136"/>
    </source>
</evidence>
<name>A0A9D1SHU4_9FIRM</name>
<dbReference type="PROSITE" id="PS50850">
    <property type="entry name" value="MFS"/>
    <property type="match status" value="1"/>
</dbReference>
<feature type="transmembrane region" description="Helical" evidence="6">
    <location>
        <begin position="45"/>
        <end position="65"/>
    </location>
</feature>
<feature type="domain" description="Major facilitator superfamily (MFS) profile" evidence="7">
    <location>
        <begin position="353"/>
        <end position="553"/>
    </location>
</feature>
<proteinExistence type="predicted"/>
<evidence type="ECO:0000313" key="9">
    <source>
        <dbReference type="Proteomes" id="UP000824094"/>
    </source>
</evidence>
<dbReference type="Proteomes" id="UP000824094">
    <property type="component" value="Unassembled WGS sequence"/>
</dbReference>
<dbReference type="InterPro" id="IPR020846">
    <property type="entry name" value="MFS_dom"/>
</dbReference>
<evidence type="ECO:0000259" key="7">
    <source>
        <dbReference type="PROSITE" id="PS50850"/>
    </source>
</evidence>
<dbReference type="PANTHER" id="PTHR23528">
    <property type="match status" value="1"/>
</dbReference>
<evidence type="ECO:0000256" key="2">
    <source>
        <dbReference type="ARBA" id="ARBA00022448"/>
    </source>
</evidence>
<dbReference type="GO" id="GO:0005886">
    <property type="term" value="C:plasma membrane"/>
    <property type="evidence" value="ECO:0007669"/>
    <property type="project" value="UniProtKB-SubCell"/>
</dbReference>
<evidence type="ECO:0000256" key="4">
    <source>
        <dbReference type="ARBA" id="ARBA00022989"/>
    </source>
</evidence>
<feature type="transmembrane region" description="Helical" evidence="6">
    <location>
        <begin position="252"/>
        <end position="275"/>
    </location>
</feature>
<feature type="transmembrane region" description="Helical" evidence="6">
    <location>
        <begin position="213"/>
        <end position="231"/>
    </location>
</feature>
<feature type="transmembrane region" description="Helical" evidence="6">
    <location>
        <begin position="12"/>
        <end position="33"/>
    </location>
</feature>
<feature type="transmembrane region" description="Helical" evidence="6">
    <location>
        <begin position="351"/>
        <end position="371"/>
    </location>
</feature>
<evidence type="ECO:0000256" key="1">
    <source>
        <dbReference type="ARBA" id="ARBA00004651"/>
    </source>
</evidence>
<dbReference type="AlphaFoldDB" id="A0A9D1SHU4"/>
<keyword evidence="4 6" id="KW-1133">Transmembrane helix</keyword>
<dbReference type="GO" id="GO:0022857">
    <property type="term" value="F:transmembrane transporter activity"/>
    <property type="evidence" value="ECO:0007669"/>
    <property type="project" value="InterPro"/>
</dbReference>
<reference evidence="8" key="1">
    <citation type="submission" date="2020-10" db="EMBL/GenBank/DDBJ databases">
        <authorList>
            <person name="Gilroy R."/>
        </authorList>
    </citation>
    <scope>NUCLEOTIDE SEQUENCE</scope>
    <source>
        <strain evidence="8">18911</strain>
    </source>
</reference>
<organism evidence="8 9">
    <name type="scientific">Candidatus Stercoripulliclostridium merdigallinarum</name>
    <dbReference type="NCBI Taxonomy" id="2840951"/>
    <lineage>
        <taxon>Bacteria</taxon>
        <taxon>Bacillati</taxon>
        <taxon>Bacillota</taxon>
        <taxon>Clostridia</taxon>
        <taxon>Eubacteriales</taxon>
        <taxon>Candidatus Stercoripulliclostridium</taxon>
    </lineage>
</organism>
<evidence type="ECO:0000256" key="3">
    <source>
        <dbReference type="ARBA" id="ARBA00022692"/>
    </source>
</evidence>
<dbReference type="Pfam" id="PF13347">
    <property type="entry name" value="MFS_2"/>
    <property type="match status" value="1"/>
</dbReference>
<feature type="transmembrane region" description="Helical" evidence="6">
    <location>
        <begin position="513"/>
        <end position="533"/>
    </location>
</feature>
<dbReference type="Gene3D" id="1.20.1250.20">
    <property type="entry name" value="MFS general substrate transporter like domains"/>
    <property type="match status" value="3"/>
</dbReference>
<feature type="transmembrane region" description="Helical" evidence="6">
    <location>
        <begin position="281"/>
        <end position="302"/>
    </location>
</feature>